<evidence type="ECO:0000313" key="7">
    <source>
        <dbReference type="Proteomes" id="UP000738402"/>
    </source>
</evidence>
<comment type="caution">
    <text evidence="4">The sequence shown here is derived from an EMBL/GenBank/DDBJ whole genome shotgun (WGS) entry which is preliminary data.</text>
</comment>
<dbReference type="PANTHER" id="PTHR28055:SF1">
    <property type="entry name" value="ALTERED INHERITANCE OF MITOCHONDRIA PROTEIN 41, MITOCHONDRIAL"/>
    <property type="match status" value="1"/>
</dbReference>
<proteinExistence type="inferred from homology"/>
<dbReference type="InterPro" id="IPR003789">
    <property type="entry name" value="Asn/Gln_tRNA_amidoTrase-B-like"/>
</dbReference>
<accession>A0AAN6D301</accession>
<dbReference type="PANTHER" id="PTHR28055">
    <property type="entry name" value="ALTERED INHERITANCE OF MITOCHONDRIA PROTEIN 41, MITOCHONDRIAL"/>
    <property type="match status" value="1"/>
</dbReference>
<dbReference type="Gene3D" id="1.10.1510.10">
    <property type="entry name" value="Uncharacterised protein YqeY/AIM41 PF09424, N-terminal domain"/>
    <property type="match status" value="1"/>
</dbReference>
<dbReference type="EMBL" id="JAHLUH010000012">
    <property type="protein sequence ID" value="KAG7725446.1"/>
    <property type="molecule type" value="Genomic_DNA"/>
</dbReference>
<sequence>MLLIMRRLTTTPLTRIRVGFRFKNTAAYDSAIQSLRQDLKTSIRMKADVFERNVIKSILTEVKNLEVANAGKDQDEFQLYDLLAKMVNQRKKTAEEYLKEGAPDRFQQMGLNELREIPYIEKYMKELPVAPESEIEAKVEAIAKELQKDEGLSSPKALFGKIPWKSIQEDWHASRAAVSAVIPKVYEKLT</sequence>
<evidence type="ECO:0000313" key="4">
    <source>
        <dbReference type="EMBL" id="KAG7725446.1"/>
    </source>
</evidence>
<evidence type="ECO:0000256" key="2">
    <source>
        <dbReference type="ARBA" id="ARBA00023128"/>
    </source>
</evidence>
<dbReference type="Proteomes" id="UP000697297">
    <property type="component" value="Unassembled WGS sequence"/>
</dbReference>
<dbReference type="InterPro" id="IPR042184">
    <property type="entry name" value="YqeY/Aim41_N"/>
</dbReference>
<evidence type="ECO:0000256" key="1">
    <source>
        <dbReference type="ARBA" id="ARBA00007538"/>
    </source>
</evidence>
<comment type="subcellular location">
    <subcellularLocation>
        <location evidence="3">Mitochondrion</location>
    </subcellularLocation>
</comment>
<dbReference type="EMBL" id="JAHLUN010000012">
    <property type="protein sequence ID" value="KAG7762824.1"/>
    <property type="molecule type" value="Genomic_DNA"/>
</dbReference>
<reference evidence="4 6" key="1">
    <citation type="journal article" date="2021" name="G3 (Bethesda)">
        <title>Genomic diversity, chromosomal rearrangements, and interspecies hybridization in the ogataea polymorpha species complex.</title>
        <authorList>
            <person name="Hanson S.J."/>
            <person name="Cinneide E.O."/>
            <person name="Salzberg L.I."/>
            <person name="Wolfe K.H."/>
            <person name="McGowan J."/>
            <person name="Fitzpatrick D.A."/>
            <person name="Matlin K."/>
        </authorList>
    </citation>
    <scope>NUCLEOTIDE SEQUENCE</scope>
    <source>
        <strain evidence="5">81-436-3</strain>
        <strain evidence="4">83-405-1</strain>
    </source>
</reference>
<keyword evidence="6" id="KW-1185">Reference proteome</keyword>
<comment type="similarity">
    <text evidence="1 3">Belongs to the AIM41 family.</text>
</comment>
<protein>
    <recommendedName>
        <fullName evidence="3">Altered inheritance of mitochondria protein 41</fullName>
    </recommendedName>
</protein>
<dbReference type="Proteomes" id="UP000738402">
    <property type="component" value="Unassembled WGS sequence"/>
</dbReference>
<organism evidence="4 7">
    <name type="scientific">Ogataea haglerorum</name>
    <dbReference type="NCBI Taxonomy" id="1937702"/>
    <lineage>
        <taxon>Eukaryota</taxon>
        <taxon>Fungi</taxon>
        <taxon>Dikarya</taxon>
        <taxon>Ascomycota</taxon>
        <taxon>Saccharomycotina</taxon>
        <taxon>Pichiomycetes</taxon>
        <taxon>Pichiales</taxon>
        <taxon>Pichiaceae</taxon>
        <taxon>Ogataea</taxon>
    </lineage>
</organism>
<dbReference type="InterPro" id="IPR019004">
    <property type="entry name" value="YqeY/Aim41"/>
</dbReference>
<dbReference type="GO" id="GO:0005739">
    <property type="term" value="C:mitochondrion"/>
    <property type="evidence" value="ECO:0007669"/>
    <property type="project" value="UniProtKB-SubCell"/>
</dbReference>
<evidence type="ECO:0000256" key="3">
    <source>
        <dbReference type="RuleBase" id="RU365099"/>
    </source>
</evidence>
<evidence type="ECO:0000313" key="6">
    <source>
        <dbReference type="Proteomes" id="UP000697297"/>
    </source>
</evidence>
<gene>
    <name evidence="3" type="primary">AIM41</name>
    <name evidence="4" type="ORF">KL933_004012</name>
    <name evidence="5" type="ORF">KL946_004176</name>
</gene>
<dbReference type="Pfam" id="PF09424">
    <property type="entry name" value="YqeY"/>
    <property type="match status" value="1"/>
</dbReference>
<keyword evidence="2 3" id="KW-0496">Mitochondrion</keyword>
<dbReference type="AlphaFoldDB" id="A0AAN6D301"/>
<name>A0AAN6D301_9ASCO</name>
<evidence type="ECO:0000313" key="5">
    <source>
        <dbReference type="EMBL" id="KAG7762824.1"/>
    </source>
</evidence>
<dbReference type="GO" id="GO:0016884">
    <property type="term" value="F:carbon-nitrogen ligase activity, with glutamine as amido-N-donor"/>
    <property type="evidence" value="ECO:0007669"/>
    <property type="project" value="UniProtKB-UniRule"/>
</dbReference>
<dbReference type="SUPFAM" id="SSF89095">
    <property type="entry name" value="GatB/YqeY motif"/>
    <property type="match status" value="1"/>
</dbReference>